<evidence type="ECO:0000313" key="2">
    <source>
        <dbReference type="Proteomes" id="UP000040088"/>
    </source>
</evidence>
<dbReference type="InterPro" id="IPR046213">
    <property type="entry name" value="DUF6246"/>
</dbReference>
<dbReference type="EMBL" id="CQEM01000030">
    <property type="protein sequence ID" value="CNL89935.1"/>
    <property type="molecule type" value="Genomic_DNA"/>
</dbReference>
<accession>A0A0T9UZW9</accession>
<sequence length="246" mass="27719">MNPMVEIGEMLISDRHTDYFFRPSFTAMSRIGSPVDIVEAYATLNGAEASQMVALMKLAIEHVQRISPLQKLAYSNITGNDAGSDSWLFSSIRRMASKGLLSTAMSVIQACCDNDVSPLVGEWHPGKKGVIYRRGGMSTGEIILIAHTLIEHGVMGKAKIRKPQRAETNSYVNEFRAIEYINSARIHFVISREEAEQLTMTEFQLMLNAKYPDQKGFTREEYDTVRDDYFKRREVRIAAEKAKKAA</sequence>
<dbReference type="Pfam" id="PF19759">
    <property type="entry name" value="DUF6246"/>
    <property type="match status" value="1"/>
</dbReference>
<reference evidence="2" key="1">
    <citation type="submission" date="2015-03" db="EMBL/GenBank/DDBJ databases">
        <authorList>
            <consortium name="Pathogen Informatics"/>
        </authorList>
    </citation>
    <scope>NUCLEOTIDE SEQUENCE [LARGE SCALE GENOMIC DNA]</scope>
    <source>
        <strain evidence="2">IP27925</strain>
    </source>
</reference>
<protein>
    <submittedName>
        <fullName evidence="1">Uncharacterized protein</fullName>
    </submittedName>
</protein>
<dbReference type="RefSeq" id="WP_050127210.1">
    <property type="nucleotide sequence ID" value="NZ_CQEM01000030.1"/>
</dbReference>
<name>A0A0T9UZW9_YERAE</name>
<evidence type="ECO:0000313" key="1">
    <source>
        <dbReference type="EMBL" id="CNL89935.1"/>
    </source>
</evidence>
<dbReference type="Proteomes" id="UP000040088">
    <property type="component" value="Unassembled WGS sequence"/>
</dbReference>
<proteinExistence type="predicted"/>
<organism evidence="1 2">
    <name type="scientific">Yersinia aleksiciae</name>
    <dbReference type="NCBI Taxonomy" id="263819"/>
    <lineage>
        <taxon>Bacteria</taxon>
        <taxon>Pseudomonadati</taxon>
        <taxon>Pseudomonadota</taxon>
        <taxon>Gammaproteobacteria</taxon>
        <taxon>Enterobacterales</taxon>
        <taxon>Yersiniaceae</taxon>
        <taxon>Yersinia</taxon>
    </lineage>
</organism>
<dbReference type="STRING" id="28152.CH54_3826"/>
<gene>
    <name evidence="1" type="ORF">ERS008460_04050</name>
</gene>
<dbReference type="AlphaFoldDB" id="A0A0T9UZW9"/>